<proteinExistence type="inferred from homology"/>
<dbReference type="GO" id="GO:0070012">
    <property type="term" value="F:oligopeptidase activity"/>
    <property type="evidence" value="ECO:0007669"/>
    <property type="project" value="TreeGrafter"/>
</dbReference>
<dbReference type="PANTHER" id="PTHR42881">
    <property type="entry name" value="PROLYL ENDOPEPTIDASE"/>
    <property type="match status" value="1"/>
</dbReference>
<dbReference type="GO" id="GO:0005829">
    <property type="term" value="C:cytosol"/>
    <property type="evidence" value="ECO:0007669"/>
    <property type="project" value="TreeGrafter"/>
</dbReference>
<dbReference type="PRINTS" id="PR00862">
    <property type="entry name" value="PROLIGOPTASE"/>
</dbReference>
<evidence type="ECO:0000313" key="10">
    <source>
        <dbReference type="Proteomes" id="UP001472866"/>
    </source>
</evidence>
<dbReference type="InterPro" id="IPR002470">
    <property type="entry name" value="Peptidase_S9A"/>
</dbReference>
<dbReference type="Pfam" id="PF02897">
    <property type="entry name" value="Peptidase_S9_N"/>
    <property type="match status" value="1"/>
</dbReference>
<sequence>MERMAVGGTGTAGSVRVGAKKGGITVSSSRYPRPRRDLEAVWKPREGHVVKEPYAWLEDPSSEETAEFIALQNELTNAVLRDDCPGRSSYKELLTKLMDYPKTTAPRRRGDSFFFYHNTGLQAQNVLYAISARDPIDESMMDETAKVVLDPNALSSDGTVALSSAAFTEDGSKLAYALSSGGSDWVEVRVASLDGDGNRTDLEDHLKWVKFSSLAWTRDNKGFFYNRYPEPDIDLSKAGTETDANTNQQLCYHTLGTDQSEDVLVWQAEGEGELSEHMMGCEISDCGLFCLLYTRFGCDAKNKLSLIRLTQELGFPEGASFCTSAVSVVDEFVGEFEYVSNDADVFTFKTNHSAPKGKVVRVDVSDPEKLCRPDLWDTLVAEDPKDVLEWCSAVAGGSMVCCYLKDAKHVLEHRSLVTGEHLRTLDELPVASCAGFSCSRDQDVAFAKLTGFTSPGSIYRLDFSTSDGHPRCEQATLFKETALELPEGAPEVETKQIFATNSKDGTRVPMFVIGADGSLTGSNADGPALLYGYGGFNISLTPSFSPSRLAYVLGFGGVMAIANCRGGGEYGEEWHKAGTKLSKQNVFDDFQSCGEHLVNEGFCHADKLAIEGGSNGGLLVGACLNQRPDLFACGVAHVGVMDMLKFHKFTIGHAWCTDFGNPEESDEMLKYLAAYSPLHNIPDLSEARYPSTMVLTGDHDDRVVPLHSLKFIAQLQYKQAVESGKEEVEANPLLARIETRAGHGAGKPTAKVIQQNADVYSFVAACTGTGWVLK</sequence>
<dbReference type="InterPro" id="IPR023302">
    <property type="entry name" value="Pept_S9A_N"/>
</dbReference>
<dbReference type="Gene3D" id="2.130.10.120">
    <property type="entry name" value="Prolyl oligopeptidase, N-terminal domain"/>
    <property type="match status" value="1"/>
</dbReference>
<evidence type="ECO:0000313" key="9">
    <source>
        <dbReference type="EMBL" id="WZN58777.1"/>
    </source>
</evidence>
<evidence type="ECO:0000256" key="6">
    <source>
        <dbReference type="RuleBase" id="RU368024"/>
    </source>
</evidence>
<dbReference type="GO" id="GO:0006508">
    <property type="term" value="P:proteolysis"/>
    <property type="evidence" value="ECO:0007669"/>
    <property type="project" value="UniProtKB-KW"/>
</dbReference>
<feature type="domain" description="Peptidase S9 prolyl oligopeptidase catalytic" evidence="7">
    <location>
        <begin position="542"/>
        <end position="768"/>
    </location>
</feature>
<feature type="domain" description="Peptidase S9A N-terminal" evidence="8">
    <location>
        <begin position="45"/>
        <end position="467"/>
    </location>
</feature>
<evidence type="ECO:0000259" key="8">
    <source>
        <dbReference type="Pfam" id="PF02897"/>
    </source>
</evidence>
<evidence type="ECO:0000256" key="4">
    <source>
        <dbReference type="ARBA" id="ARBA00022801"/>
    </source>
</evidence>
<reference evidence="9 10" key="1">
    <citation type="submission" date="2024-03" db="EMBL/GenBank/DDBJ databases">
        <title>Complete genome sequence of the green alga Chloropicon roscoffensis RCC1871.</title>
        <authorList>
            <person name="Lemieux C."/>
            <person name="Pombert J.-F."/>
            <person name="Otis C."/>
            <person name="Turmel M."/>
        </authorList>
    </citation>
    <scope>NUCLEOTIDE SEQUENCE [LARGE SCALE GENOMIC DNA]</scope>
    <source>
        <strain evidence="9 10">RCC1871</strain>
    </source>
</reference>
<evidence type="ECO:0000259" key="7">
    <source>
        <dbReference type="Pfam" id="PF00326"/>
    </source>
</evidence>
<dbReference type="FunFam" id="2.130.10.120:FF:000001">
    <property type="entry name" value="Prolyl endopeptidase"/>
    <property type="match status" value="1"/>
</dbReference>
<dbReference type="Pfam" id="PF00326">
    <property type="entry name" value="Peptidase_S9"/>
    <property type="match status" value="1"/>
</dbReference>
<protein>
    <recommendedName>
        <fullName evidence="6">Prolyl endopeptidase</fullName>
        <ecNumber evidence="6">3.4.21.-</ecNumber>
    </recommendedName>
</protein>
<comment type="catalytic activity">
    <reaction evidence="1">
        <text>Hydrolysis of Pro-|-Xaa &gt;&gt; Ala-|-Xaa in oligopeptides.</text>
        <dbReference type="EC" id="3.4.21.26"/>
    </reaction>
</comment>
<dbReference type="SUPFAM" id="SSF53474">
    <property type="entry name" value="alpha/beta-Hydrolases"/>
    <property type="match status" value="1"/>
</dbReference>
<dbReference type="PANTHER" id="PTHR42881:SF2">
    <property type="entry name" value="PROLYL ENDOPEPTIDASE"/>
    <property type="match status" value="1"/>
</dbReference>
<keyword evidence="5 6" id="KW-0720">Serine protease</keyword>
<keyword evidence="10" id="KW-1185">Reference proteome</keyword>
<dbReference type="Proteomes" id="UP001472866">
    <property type="component" value="Chromosome 01"/>
</dbReference>
<dbReference type="GO" id="GO:0004252">
    <property type="term" value="F:serine-type endopeptidase activity"/>
    <property type="evidence" value="ECO:0007669"/>
    <property type="project" value="UniProtKB-UniRule"/>
</dbReference>
<dbReference type="InterPro" id="IPR001375">
    <property type="entry name" value="Peptidase_S9_cat"/>
</dbReference>
<accession>A0AAX4NXC7</accession>
<dbReference type="AlphaFoldDB" id="A0AAX4NXC7"/>
<keyword evidence="3 6" id="KW-0645">Protease</keyword>
<comment type="similarity">
    <text evidence="2 6">Belongs to the peptidase S9A family.</text>
</comment>
<gene>
    <name evidence="9" type="ORF">HKI87_01g03010</name>
</gene>
<evidence type="ECO:0000256" key="5">
    <source>
        <dbReference type="ARBA" id="ARBA00022825"/>
    </source>
</evidence>
<keyword evidence="4 6" id="KW-0378">Hydrolase</keyword>
<dbReference type="InterPro" id="IPR029058">
    <property type="entry name" value="AB_hydrolase_fold"/>
</dbReference>
<dbReference type="FunFam" id="3.40.50.1820:FF:000005">
    <property type="entry name" value="Prolyl endopeptidase"/>
    <property type="match status" value="1"/>
</dbReference>
<dbReference type="Gene3D" id="3.40.50.1820">
    <property type="entry name" value="alpha/beta hydrolase"/>
    <property type="match status" value="1"/>
</dbReference>
<evidence type="ECO:0000256" key="3">
    <source>
        <dbReference type="ARBA" id="ARBA00022670"/>
    </source>
</evidence>
<dbReference type="EMBL" id="CP151501">
    <property type="protein sequence ID" value="WZN58777.1"/>
    <property type="molecule type" value="Genomic_DNA"/>
</dbReference>
<organism evidence="9 10">
    <name type="scientific">Chloropicon roscoffensis</name>
    <dbReference type="NCBI Taxonomy" id="1461544"/>
    <lineage>
        <taxon>Eukaryota</taxon>
        <taxon>Viridiplantae</taxon>
        <taxon>Chlorophyta</taxon>
        <taxon>Chloropicophyceae</taxon>
        <taxon>Chloropicales</taxon>
        <taxon>Chloropicaceae</taxon>
        <taxon>Chloropicon</taxon>
    </lineage>
</organism>
<name>A0AAX4NXC7_9CHLO</name>
<dbReference type="InterPro" id="IPR051167">
    <property type="entry name" value="Prolyl_oligopep/macrocyclase"/>
</dbReference>
<dbReference type="SUPFAM" id="SSF50993">
    <property type="entry name" value="Peptidase/esterase 'gauge' domain"/>
    <property type="match status" value="1"/>
</dbReference>
<dbReference type="EC" id="3.4.21.-" evidence="6"/>
<evidence type="ECO:0000256" key="1">
    <source>
        <dbReference type="ARBA" id="ARBA00001070"/>
    </source>
</evidence>
<evidence type="ECO:0000256" key="2">
    <source>
        <dbReference type="ARBA" id="ARBA00005228"/>
    </source>
</evidence>